<sequence length="131" mass="14275">MLTSISEDLKKIFLFGIGAVAITAEKSKILIDELVDKGEITLEQGKILNEELKHNIKETIKDSVTVNVVKPTSPPTVDNVVEGLDKMTPEEIQKIKDKLAAMSAAEGNKNDDAEVVDAAENASEKEIDELK</sequence>
<dbReference type="HOGENOM" id="CLU_131526_0_2_9"/>
<protein>
    <submittedName>
        <fullName evidence="2">Uncharacterized protein</fullName>
    </submittedName>
</protein>
<reference evidence="2 3" key="2">
    <citation type="journal article" date="2012" name="PLoS ONE">
        <title>An ancient pathway combining carbon dioxide fixation with the generation and utilization of a sodium ion gradient for ATP synthesis.</title>
        <authorList>
            <person name="Poehlein A."/>
            <person name="Schmidt S."/>
            <person name="Kaster A.K."/>
            <person name="Goenrich M."/>
            <person name="Vollmers J."/>
            <person name="Thurmer A."/>
            <person name="Bertsch J."/>
            <person name="Schuchmann K."/>
            <person name="Voigt B."/>
            <person name="Hecker M."/>
            <person name="Daniel R."/>
            <person name="Thauer R.K."/>
            <person name="Gottschalk G."/>
            <person name="Muller V."/>
        </authorList>
    </citation>
    <scope>NUCLEOTIDE SEQUENCE [LARGE SCALE GENOMIC DNA]</scope>
    <source>
        <strain evidence="3">ATCC 29683 / DSM 1030 / JCM 2381 / KCTC 1655 / WB1</strain>
    </source>
</reference>
<dbReference type="RefSeq" id="WP_014356666.1">
    <property type="nucleotide sequence ID" value="NC_016894.1"/>
</dbReference>
<accession>H6LCS9</accession>
<reference evidence="3" key="1">
    <citation type="submission" date="2011-07" db="EMBL/GenBank/DDBJ databases">
        <title>Complete genome sequence of Acetobacterium woodii.</title>
        <authorList>
            <person name="Poehlein A."/>
            <person name="Schmidt S."/>
            <person name="Kaster A.-K."/>
            <person name="Goenrich M."/>
            <person name="Vollmers J."/>
            <person name="Thuermer A."/>
            <person name="Gottschalk G."/>
            <person name="Thauer R.K."/>
            <person name="Daniel R."/>
            <person name="Mueller V."/>
        </authorList>
    </citation>
    <scope>NUCLEOTIDE SEQUENCE [LARGE SCALE GENOMIC DNA]</scope>
    <source>
        <strain evidence="3">ATCC 29683 / DSM 1030 / JCM 2381 / KCTC 1655 / WB1</strain>
    </source>
</reference>
<dbReference type="AlphaFoldDB" id="H6LCS9"/>
<gene>
    <name evidence="2" type="ordered locus">Awo_c22930</name>
</gene>
<dbReference type="KEGG" id="awo:Awo_c22930"/>
<dbReference type="EMBL" id="CP002987">
    <property type="protein sequence ID" value="AFA49066.1"/>
    <property type="molecule type" value="Genomic_DNA"/>
</dbReference>
<feature type="region of interest" description="Disordered" evidence="1">
    <location>
        <begin position="105"/>
        <end position="131"/>
    </location>
</feature>
<evidence type="ECO:0000313" key="2">
    <source>
        <dbReference type="EMBL" id="AFA49066.1"/>
    </source>
</evidence>
<feature type="compositionally biased region" description="Basic and acidic residues" evidence="1">
    <location>
        <begin position="122"/>
        <end position="131"/>
    </location>
</feature>
<dbReference type="OrthoDB" id="2134917at2"/>
<dbReference type="Proteomes" id="UP000007177">
    <property type="component" value="Chromosome"/>
</dbReference>
<evidence type="ECO:0000313" key="3">
    <source>
        <dbReference type="Proteomes" id="UP000007177"/>
    </source>
</evidence>
<proteinExistence type="predicted"/>
<keyword evidence="3" id="KW-1185">Reference proteome</keyword>
<evidence type="ECO:0000256" key="1">
    <source>
        <dbReference type="SAM" id="MobiDB-lite"/>
    </source>
</evidence>
<name>H6LCS9_ACEWD</name>
<organism evidence="2 3">
    <name type="scientific">Acetobacterium woodii (strain ATCC 29683 / DSM 1030 / JCM 2381 / KCTC 1655 / WB1)</name>
    <dbReference type="NCBI Taxonomy" id="931626"/>
    <lineage>
        <taxon>Bacteria</taxon>
        <taxon>Bacillati</taxon>
        <taxon>Bacillota</taxon>
        <taxon>Clostridia</taxon>
        <taxon>Eubacteriales</taxon>
        <taxon>Eubacteriaceae</taxon>
        <taxon>Acetobacterium</taxon>
    </lineage>
</organism>
<dbReference type="eggNOG" id="COG3937">
    <property type="taxonomic scope" value="Bacteria"/>
</dbReference>
<dbReference type="STRING" id="931626.Awo_c22930"/>